<comment type="caution">
    <text evidence="3">The sequence shown here is derived from an EMBL/GenBank/DDBJ whole genome shotgun (WGS) entry which is preliminary data.</text>
</comment>
<comment type="similarity">
    <text evidence="1 2">Belongs to the ArsC family.</text>
</comment>
<dbReference type="PANTHER" id="PTHR30041:SF8">
    <property type="entry name" value="PROTEIN YFFB"/>
    <property type="match status" value="1"/>
</dbReference>
<evidence type="ECO:0000313" key="4">
    <source>
        <dbReference type="Proteomes" id="UP000287447"/>
    </source>
</evidence>
<dbReference type="RefSeq" id="WP_127763665.1">
    <property type="nucleotide sequence ID" value="NZ_SADE01000001.1"/>
</dbReference>
<dbReference type="AlphaFoldDB" id="A0A3S2WB10"/>
<dbReference type="InterPro" id="IPR006660">
    <property type="entry name" value="Arsenate_reductase-like"/>
</dbReference>
<sequence length="114" mass="12753">MIVIHGLKNCDTCKKARKWAEQEGLEHSFHDVRADGLTAEMIDKWLGQVSWELLLNRRGTTWRGLDEAVKASVDASQARDLMLEHPALIKRPVFDHDGTVSVGFTDAVKQGLKG</sequence>
<dbReference type="CDD" id="cd03035">
    <property type="entry name" value="ArsC_Yffb"/>
    <property type="match status" value="1"/>
</dbReference>
<gene>
    <name evidence="3" type="ORF">EOI86_03090</name>
</gene>
<dbReference type="NCBIfam" id="NF008107">
    <property type="entry name" value="PRK10853.1"/>
    <property type="match status" value="1"/>
</dbReference>
<accession>A0A3S2WB10</accession>
<organism evidence="3 4">
    <name type="scientific">Hwanghaeella grinnelliae</name>
    <dbReference type="NCBI Taxonomy" id="2500179"/>
    <lineage>
        <taxon>Bacteria</taxon>
        <taxon>Pseudomonadati</taxon>
        <taxon>Pseudomonadota</taxon>
        <taxon>Alphaproteobacteria</taxon>
        <taxon>Rhodospirillales</taxon>
        <taxon>Rhodospirillaceae</taxon>
        <taxon>Hwanghaeella</taxon>
    </lineage>
</organism>
<dbReference type="PROSITE" id="PS51353">
    <property type="entry name" value="ARSC"/>
    <property type="match status" value="1"/>
</dbReference>
<dbReference type="Proteomes" id="UP000287447">
    <property type="component" value="Unassembled WGS sequence"/>
</dbReference>
<name>A0A3S2WB10_9PROT</name>
<proteinExistence type="inferred from homology"/>
<protein>
    <submittedName>
        <fullName evidence="3">ArsC family reductase</fullName>
    </submittedName>
</protein>
<dbReference type="OrthoDB" id="9803749at2"/>
<dbReference type="Gene3D" id="3.40.30.10">
    <property type="entry name" value="Glutaredoxin"/>
    <property type="match status" value="1"/>
</dbReference>
<keyword evidence="4" id="KW-1185">Reference proteome</keyword>
<dbReference type="PANTHER" id="PTHR30041">
    <property type="entry name" value="ARSENATE REDUCTASE"/>
    <property type="match status" value="1"/>
</dbReference>
<reference evidence="4" key="1">
    <citation type="submission" date="2019-01" db="EMBL/GenBank/DDBJ databases">
        <title>Gri0909 isolated from a small marine red alga.</title>
        <authorList>
            <person name="Kim J."/>
            <person name="Jeong S.E."/>
            <person name="Jeon C.O."/>
        </authorList>
    </citation>
    <scope>NUCLEOTIDE SEQUENCE [LARGE SCALE GENOMIC DNA]</scope>
    <source>
        <strain evidence="4">Gri0909</strain>
    </source>
</reference>
<evidence type="ECO:0000256" key="1">
    <source>
        <dbReference type="ARBA" id="ARBA00007198"/>
    </source>
</evidence>
<dbReference type="SUPFAM" id="SSF52833">
    <property type="entry name" value="Thioredoxin-like"/>
    <property type="match status" value="1"/>
</dbReference>
<evidence type="ECO:0000256" key="2">
    <source>
        <dbReference type="PROSITE-ProRule" id="PRU01282"/>
    </source>
</evidence>
<dbReference type="EMBL" id="SADE01000001">
    <property type="protein sequence ID" value="RVU38293.1"/>
    <property type="molecule type" value="Genomic_DNA"/>
</dbReference>
<dbReference type="NCBIfam" id="TIGR01617">
    <property type="entry name" value="arsC_related"/>
    <property type="match status" value="1"/>
</dbReference>
<dbReference type="InterPro" id="IPR036249">
    <property type="entry name" value="Thioredoxin-like_sf"/>
</dbReference>
<dbReference type="InterPro" id="IPR006504">
    <property type="entry name" value="Tscrpt_reg_Spx/MgsR"/>
</dbReference>
<dbReference type="Pfam" id="PF03960">
    <property type="entry name" value="ArsC"/>
    <property type="match status" value="1"/>
</dbReference>
<evidence type="ECO:0000313" key="3">
    <source>
        <dbReference type="EMBL" id="RVU38293.1"/>
    </source>
</evidence>